<name>A0A4R7K8I0_9FLAO</name>
<keyword evidence="1" id="KW-1133">Transmembrane helix</keyword>
<proteinExistence type="predicted"/>
<keyword evidence="4" id="KW-1185">Reference proteome</keyword>
<evidence type="ECO:0000256" key="1">
    <source>
        <dbReference type="SAM" id="Phobius"/>
    </source>
</evidence>
<dbReference type="InterPro" id="IPR051311">
    <property type="entry name" value="DedA_domain"/>
</dbReference>
<organism evidence="3 4">
    <name type="scientific">Maribacter spongiicola</name>
    <dbReference type="NCBI Taxonomy" id="1206753"/>
    <lineage>
        <taxon>Bacteria</taxon>
        <taxon>Pseudomonadati</taxon>
        <taxon>Bacteroidota</taxon>
        <taxon>Flavobacteriia</taxon>
        <taxon>Flavobacteriales</taxon>
        <taxon>Flavobacteriaceae</taxon>
        <taxon>Maribacter</taxon>
    </lineage>
</organism>
<dbReference type="RefSeq" id="WP_133685746.1">
    <property type="nucleotide sequence ID" value="NZ_SOAY01000010.1"/>
</dbReference>
<dbReference type="EMBL" id="SOAY01000010">
    <property type="protein sequence ID" value="TDT46254.1"/>
    <property type="molecule type" value="Genomic_DNA"/>
</dbReference>
<feature type="transmembrane region" description="Helical" evidence="1">
    <location>
        <begin position="121"/>
        <end position="144"/>
    </location>
</feature>
<dbReference type="Proteomes" id="UP000294749">
    <property type="component" value="Unassembled WGS sequence"/>
</dbReference>
<keyword evidence="1" id="KW-0812">Transmembrane</keyword>
<reference evidence="3 4" key="1">
    <citation type="submission" date="2019-03" db="EMBL/GenBank/DDBJ databases">
        <title>Genomic Encyclopedia of Archaeal and Bacterial Type Strains, Phase II (KMG-II): from individual species to whole genera.</title>
        <authorList>
            <person name="Goeker M."/>
        </authorList>
    </citation>
    <scope>NUCLEOTIDE SEQUENCE [LARGE SCALE GENOMIC DNA]</scope>
    <source>
        <strain evidence="3 4">DSM 25233</strain>
    </source>
</reference>
<dbReference type="AlphaFoldDB" id="A0A4R7K8I0"/>
<dbReference type="PANTHER" id="PTHR42709:SF2">
    <property type="entry name" value="INNER MEMBRANE PROTEIN YOHD"/>
    <property type="match status" value="1"/>
</dbReference>
<feature type="transmembrane region" description="Helical" evidence="1">
    <location>
        <begin position="35"/>
        <end position="56"/>
    </location>
</feature>
<dbReference type="Pfam" id="PF09335">
    <property type="entry name" value="VTT_dom"/>
    <property type="match status" value="1"/>
</dbReference>
<accession>A0A4R7K8I0</accession>
<sequence>MFHSVLLYAALFLGVFLEGEFVLLSAVIAAHHGYLNIWLVIITAIIATIGSDLFYFNIGKHKVSRFVNNGKWSTKMSGVKKRFENHRIQTLLGYRFLYGFRVITPIFLGTQNITAKEFLKFSLLGTLIWATIITGLGIFFGELIIRYLNDLEKVEFYIIGALLIIALLSILFRFKKK</sequence>
<dbReference type="OrthoDB" id="9782291at2"/>
<evidence type="ECO:0000313" key="4">
    <source>
        <dbReference type="Proteomes" id="UP000294749"/>
    </source>
</evidence>
<dbReference type="GO" id="GO:0005886">
    <property type="term" value="C:plasma membrane"/>
    <property type="evidence" value="ECO:0007669"/>
    <property type="project" value="TreeGrafter"/>
</dbReference>
<comment type="caution">
    <text evidence="3">The sequence shown here is derived from an EMBL/GenBank/DDBJ whole genome shotgun (WGS) entry which is preliminary data.</text>
</comment>
<gene>
    <name evidence="3" type="ORF">CLV90_0300</name>
</gene>
<dbReference type="InterPro" id="IPR032816">
    <property type="entry name" value="VTT_dom"/>
</dbReference>
<dbReference type="PANTHER" id="PTHR42709">
    <property type="entry name" value="ALKALINE PHOSPHATASE LIKE PROTEIN"/>
    <property type="match status" value="1"/>
</dbReference>
<keyword evidence="1" id="KW-0472">Membrane</keyword>
<evidence type="ECO:0000313" key="3">
    <source>
        <dbReference type="EMBL" id="TDT46254.1"/>
    </source>
</evidence>
<protein>
    <submittedName>
        <fullName evidence="3">Membrane protein DedA with SNARE-associated domain</fullName>
    </submittedName>
</protein>
<feature type="transmembrane region" description="Helical" evidence="1">
    <location>
        <begin position="156"/>
        <end position="174"/>
    </location>
</feature>
<feature type="domain" description="VTT" evidence="2">
    <location>
        <begin position="27"/>
        <end position="137"/>
    </location>
</feature>
<evidence type="ECO:0000259" key="2">
    <source>
        <dbReference type="Pfam" id="PF09335"/>
    </source>
</evidence>